<feature type="transmembrane region" description="Helical" evidence="1">
    <location>
        <begin position="37"/>
        <end position="54"/>
    </location>
</feature>
<sequence length="180" mass="21015">MFSPSLLTLIYSIFSNFTLLSLPYINTFSSHSKRYSFIHFISLSHHFLSIFPPIPSSIPSSLSLHFLSIFLYTFLHPFHLLCLSISFPFSHTHSFIHSISLSLHFLSIFLFHSLVFLFFIFKPREREAMQYINFPTAIHPCVVPRRLLAFKDLQVLRLKALSFIFQGVLYPFSCFLCLIL</sequence>
<protein>
    <submittedName>
        <fullName evidence="2">Uncharacterized protein</fullName>
    </submittedName>
</protein>
<organism evidence="2 3">
    <name type="scientific">Rosa chinensis</name>
    <name type="common">China rose</name>
    <dbReference type="NCBI Taxonomy" id="74649"/>
    <lineage>
        <taxon>Eukaryota</taxon>
        <taxon>Viridiplantae</taxon>
        <taxon>Streptophyta</taxon>
        <taxon>Embryophyta</taxon>
        <taxon>Tracheophyta</taxon>
        <taxon>Spermatophyta</taxon>
        <taxon>Magnoliopsida</taxon>
        <taxon>eudicotyledons</taxon>
        <taxon>Gunneridae</taxon>
        <taxon>Pentapetalae</taxon>
        <taxon>rosids</taxon>
        <taxon>fabids</taxon>
        <taxon>Rosales</taxon>
        <taxon>Rosaceae</taxon>
        <taxon>Rosoideae</taxon>
        <taxon>Rosoideae incertae sedis</taxon>
        <taxon>Rosa</taxon>
    </lineage>
</organism>
<gene>
    <name evidence="2" type="ORF">RchiOBHm_Chr7g0186941</name>
</gene>
<accession>A0A2P6P441</accession>
<evidence type="ECO:0000313" key="2">
    <source>
        <dbReference type="EMBL" id="PRQ16686.1"/>
    </source>
</evidence>
<feature type="transmembrane region" description="Helical" evidence="1">
    <location>
        <begin position="66"/>
        <end position="89"/>
    </location>
</feature>
<proteinExistence type="predicted"/>
<keyword evidence="1" id="KW-1133">Transmembrane helix</keyword>
<keyword evidence="1" id="KW-0812">Transmembrane</keyword>
<feature type="transmembrane region" description="Helical" evidence="1">
    <location>
        <begin position="101"/>
        <end position="121"/>
    </location>
</feature>
<evidence type="ECO:0000256" key="1">
    <source>
        <dbReference type="SAM" id="Phobius"/>
    </source>
</evidence>
<feature type="transmembrane region" description="Helical" evidence="1">
    <location>
        <begin position="160"/>
        <end position="179"/>
    </location>
</feature>
<feature type="transmembrane region" description="Helical" evidence="1">
    <location>
        <begin position="6"/>
        <end position="25"/>
    </location>
</feature>
<keyword evidence="1" id="KW-0472">Membrane</keyword>
<evidence type="ECO:0000313" key="3">
    <source>
        <dbReference type="Proteomes" id="UP000238479"/>
    </source>
</evidence>
<dbReference type="EMBL" id="PDCK01000045">
    <property type="protein sequence ID" value="PRQ16686.1"/>
    <property type="molecule type" value="Genomic_DNA"/>
</dbReference>
<name>A0A2P6P441_ROSCH</name>
<dbReference type="Gramene" id="PRQ16686">
    <property type="protein sequence ID" value="PRQ16686"/>
    <property type="gene ID" value="RchiOBHm_Chr7g0186941"/>
</dbReference>
<keyword evidence="3" id="KW-1185">Reference proteome</keyword>
<dbReference type="AlphaFoldDB" id="A0A2P6P441"/>
<comment type="caution">
    <text evidence="2">The sequence shown here is derived from an EMBL/GenBank/DDBJ whole genome shotgun (WGS) entry which is preliminary data.</text>
</comment>
<dbReference type="Proteomes" id="UP000238479">
    <property type="component" value="Chromosome 7"/>
</dbReference>
<reference evidence="2 3" key="1">
    <citation type="journal article" date="2018" name="Nat. Genet.">
        <title>The Rosa genome provides new insights in the design of modern roses.</title>
        <authorList>
            <person name="Bendahmane M."/>
        </authorList>
    </citation>
    <scope>NUCLEOTIDE SEQUENCE [LARGE SCALE GENOMIC DNA]</scope>
    <source>
        <strain evidence="3">cv. Old Blush</strain>
    </source>
</reference>